<dbReference type="PRINTS" id="PR00081">
    <property type="entry name" value="GDHRDH"/>
</dbReference>
<dbReference type="Pfam" id="PF00106">
    <property type="entry name" value="adh_short"/>
    <property type="match status" value="1"/>
</dbReference>
<dbReference type="Proteomes" id="UP000644610">
    <property type="component" value="Unassembled WGS sequence"/>
</dbReference>
<dbReference type="EMBL" id="BOOQ01000003">
    <property type="protein sequence ID" value="GII44588.1"/>
    <property type="molecule type" value="Genomic_DNA"/>
</dbReference>
<dbReference type="RefSeq" id="WP_203972224.1">
    <property type="nucleotide sequence ID" value="NZ_BAAAKY010000004.1"/>
</dbReference>
<feature type="domain" description="Ketoreductase" evidence="3">
    <location>
        <begin position="8"/>
        <end position="210"/>
    </location>
</feature>
<dbReference type="Gene3D" id="3.40.50.720">
    <property type="entry name" value="NAD(P)-binding Rossmann-like Domain"/>
    <property type="match status" value="1"/>
</dbReference>
<protein>
    <submittedName>
        <fullName evidence="4">3-oxoacyl-ACP reductase</fullName>
    </submittedName>
</protein>
<dbReference type="InterPro" id="IPR050259">
    <property type="entry name" value="SDR"/>
</dbReference>
<name>A0A8J3UFZ2_9ACTN</name>
<evidence type="ECO:0000259" key="3">
    <source>
        <dbReference type="SMART" id="SM00822"/>
    </source>
</evidence>
<evidence type="ECO:0000313" key="5">
    <source>
        <dbReference type="Proteomes" id="UP000644610"/>
    </source>
</evidence>
<comment type="similarity">
    <text evidence="1 2">Belongs to the short-chain dehydrogenases/reductases (SDR) family.</text>
</comment>
<reference evidence="4" key="1">
    <citation type="submission" date="2021-01" db="EMBL/GenBank/DDBJ databases">
        <title>Whole genome shotgun sequence of Planotetraspora silvatica NBRC 100141.</title>
        <authorList>
            <person name="Komaki H."/>
            <person name="Tamura T."/>
        </authorList>
    </citation>
    <scope>NUCLEOTIDE SEQUENCE</scope>
    <source>
        <strain evidence="4">NBRC 100141</strain>
    </source>
</reference>
<evidence type="ECO:0000313" key="4">
    <source>
        <dbReference type="EMBL" id="GII44588.1"/>
    </source>
</evidence>
<sequence>MDLQLSGKRALVTGSSAGLGEVIARHLAAEGAAVVVHGRDEARTAAVAGSIREKGADAAVAIGDLATDAGAEEVATAALKGGPVDILVNNVGVYDPSVGWADSSSVEWAGIYNINVISSVRMIQHLVPGMRERGWGRVIQISSVLGDLPQASQPHYAATNAARNNLAASLARELKHSGVTSNAVAAGGVLTPGIQDFLTDLGRQSGWGETWEEIEPNAVNALSPNDVGRVGRPRGYADLVSYLASPLAGYITGATLRIDGGWYDA</sequence>
<evidence type="ECO:0000256" key="1">
    <source>
        <dbReference type="ARBA" id="ARBA00006484"/>
    </source>
</evidence>
<gene>
    <name evidence="4" type="ORF">Psi02_10120</name>
</gene>
<dbReference type="AlphaFoldDB" id="A0A8J3UFZ2"/>
<dbReference type="InterPro" id="IPR057326">
    <property type="entry name" value="KR_dom"/>
</dbReference>
<comment type="caution">
    <text evidence="4">The sequence shown here is derived from an EMBL/GenBank/DDBJ whole genome shotgun (WGS) entry which is preliminary data.</text>
</comment>
<accession>A0A8J3UFZ2</accession>
<evidence type="ECO:0000256" key="2">
    <source>
        <dbReference type="RuleBase" id="RU000363"/>
    </source>
</evidence>
<dbReference type="PRINTS" id="PR00080">
    <property type="entry name" value="SDRFAMILY"/>
</dbReference>
<dbReference type="InterPro" id="IPR036291">
    <property type="entry name" value="NAD(P)-bd_dom_sf"/>
</dbReference>
<dbReference type="InterPro" id="IPR002347">
    <property type="entry name" value="SDR_fam"/>
</dbReference>
<dbReference type="PANTHER" id="PTHR42879">
    <property type="entry name" value="3-OXOACYL-(ACYL-CARRIER-PROTEIN) REDUCTASE"/>
    <property type="match status" value="1"/>
</dbReference>
<dbReference type="SUPFAM" id="SSF51735">
    <property type="entry name" value="NAD(P)-binding Rossmann-fold domains"/>
    <property type="match status" value="1"/>
</dbReference>
<dbReference type="CDD" id="cd05233">
    <property type="entry name" value="SDR_c"/>
    <property type="match status" value="1"/>
</dbReference>
<keyword evidence="5" id="KW-1185">Reference proteome</keyword>
<organism evidence="4 5">
    <name type="scientific">Planotetraspora silvatica</name>
    <dbReference type="NCBI Taxonomy" id="234614"/>
    <lineage>
        <taxon>Bacteria</taxon>
        <taxon>Bacillati</taxon>
        <taxon>Actinomycetota</taxon>
        <taxon>Actinomycetes</taxon>
        <taxon>Streptosporangiales</taxon>
        <taxon>Streptosporangiaceae</taxon>
        <taxon>Planotetraspora</taxon>
    </lineage>
</organism>
<proteinExistence type="inferred from homology"/>
<dbReference type="SMART" id="SM00822">
    <property type="entry name" value="PKS_KR"/>
    <property type="match status" value="1"/>
</dbReference>